<dbReference type="SUPFAM" id="SSF52922">
    <property type="entry name" value="TK C-terminal domain-like"/>
    <property type="match status" value="1"/>
</dbReference>
<evidence type="ECO:0000259" key="4">
    <source>
        <dbReference type="Pfam" id="PF20169"/>
    </source>
</evidence>
<feature type="domain" description="Pyruvate/ketoisovalerate oxidoreductase catalytic" evidence="2">
    <location>
        <begin position="721"/>
        <end position="907"/>
    </location>
</feature>
<dbReference type="InterPro" id="IPR051457">
    <property type="entry name" value="2-oxoacid:Fd_oxidoreductase"/>
</dbReference>
<dbReference type="InterPro" id="IPR019752">
    <property type="entry name" value="Pyrv/ketoisovalerate_OxRed_cat"/>
</dbReference>
<dbReference type="GO" id="GO:0030976">
    <property type="term" value="F:thiamine pyrophosphate binding"/>
    <property type="evidence" value="ECO:0007669"/>
    <property type="project" value="InterPro"/>
</dbReference>
<sequence length="1167" mass="126886">MSNTYADNIDDRYTRERGTVFLTGIQALVRFLIDKQRRDRASGGPVRRTFITGYEGSPLGGLDMEIRKALRRLNGDGGFVHQPAVNEKVAAAAVHGSQYIGDVDGFWYGKAQGTKWTPDEMGLANFSGSGENSGVVLFCGDDHAAKSSVNPGASEEVLRDMKVPVLYPASVAEILSCAHHALTLSRYSGLVTALKLVTPLCDGAGTVGVDPEEPRAVLPDFQVDGRPYRKRFHPIVLATASVPIEAELMTVRLDVARAYARANGLNEVVHAGARSPIGIVVTGKSYTDLAQALEDMGLAGRIRLLRLRMIYPVEPEVVRRFAEGLETVCVVEEKGPFVEDVVAHTLLGSEVRAVYGKRGPDGRPLVPGHGELSADALVQALGPFLLNIFPDSRIRGRLKEIAAIEGRSIPAFPRRTAHYCPGCPHSISAKAPAGEVAGGEIGCSSIDAYIRAEGRGVRYIPAMGLGGAMFNGMFPFNDNRRLIQNVGDGTLLHSGILSILSSVAHGANITYKVLWNHVVAMTGGQDISGQPGLEDFCVTLLGLGVREVAVVSRYSKRLSLGRARRAARPDQRLTLSRRDDLEEVQRAIGETPGVKVLIFDQACATETRRRRKRAGLLPERYLFIHERVCEGCGDCGRKSMCLALSPKETMFGRKTEILQSACNRDESCLKGDCPSFLTVTPRNGSKLRQRMPPHLAPEDLPEPAEKATVRRPYAIYLIGIGGTGVVTVAHLLGFAAMFEGKAVAELNRTGLAQKGGPVESPIVIGDGSQPISQAIPLGGCDLYLVADLLGGVHPANLCLASPERTVAVVSRSVVPTAEMVYNPDSPSVDAAAAEQILNACADASRNVFVDAQDTVQALFGDHIYANLFLTGAAYQAGLIPLQAASIERAIVLNAQAVDANIAAFRWGRMAVLDPDRVEALARPPLPGVEEVIEGKMAGLRRGRRGAEKVAFYRHALDRIPIPEEAFRRAWSVRLTDLIDYQDLAYARRYADSVAAIYEMERDRVGPVRDFAFTCAVTINLHKLMAYKDEYEVARLLTGDEETRIRGEFDGEVAISYHLHPPILRGLGWSRKIAFGPWFRRALRVLRRLKVLRGTAWDPFGYAEVRRKERAMIGWYEATLRRAAGALSLNTYDDALVVARAPDAIRGYEGVKLTAIRRVEAEVASISG</sequence>
<dbReference type="NCBIfam" id="NF009589">
    <property type="entry name" value="PRK13030.1"/>
    <property type="match status" value="1"/>
</dbReference>
<dbReference type="SUPFAM" id="SSF52518">
    <property type="entry name" value="Thiamin diphosphate-binding fold (THDP-binding)"/>
    <property type="match status" value="2"/>
</dbReference>
<dbReference type="InterPro" id="IPR009014">
    <property type="entry name" value="Transketo_C/PFOR_II"/>
</dbReference>
<dbReference type="GO" id="GO:0045333">
    <property type="term" value="P:cellular respiration"/>
    <property type="evidence" value="ECO:0007669"/>
    <property type="project" value="UniProtKB-ARBA"/>
</dbReference>
<dbReference type="Pfam" id="PF01558">
    <property type="entry name" value="POR"/>
    <property type="match status" value="1"/>
</dbReference>
<dbReference type="InterPro" id="IPR046667">
    <property type="entry name" value="DUF6537"/>
</dbReference>
<dbReference type="Pfam" id="PF20169">
    <property type="entry name" value="DUF6537"/>
    <property type="match status" value="1"/>
</dbReference>
<keyword evidence="1" id="KW-0560">Oxidoreductase</keyword>
<proteinExistence type="predicted"/>
<dbReference type="EMBL" id="MFKF01000375">
    <property type="protein sequence ID" value="OGG45467.1"/>
    <property type="molecule type" value="Genomic_DNA"/>
</dbReference>
<dbReference type="SUPFAM" id="SSF53323">
    <property type="entry name" value="Pyruvate-ferredoxin oxidoreductase, PFOR, domain III"/>
    <property type="match status" value="1"/>
</dbReference>
<dbReference type="GO" id="GO:0016625">
    <property type="term" value="F:oxidoreductase activity, acting on the aldehyde or oxo group of donors, iron-sulfur protein as acceptor"/>
    <property type="evidence" value="ECO:0007669"/>
    <property type="project" value="UniProtKB-ARBA"/>
</dbReference>
<gene>
    <name evidence="5" type="ORF">A3F84_26430</name>
</gene>
<dbReference type="Pfam" id="PF02775">
    <property type="entry name" value="TPP_enzyme_C"/>
    <property type="match status" value="1"/>
</dbReference>
<feature type="domain" description="Thiamine pyrophosphate enzyme TPP-binding" evidence="3">
    <location>
        <begin position="459"/>
        <end position="526"/>
    </location>
</feature>
<dbReference type="InterPro" id="IPR029061">
    <property type="entry name" value="THDP-binding"/>
</dbReference>
<dbReference type="Proteomes" id="UP000178606">
    <property type="component" value="Unassembled WGS sequence"/>
</dbReference>
<dbReference type="PANTHER" id="PTHR48084:SF3">
    <property type="entry name" value="SUBUNIT OF PYRUVATE:FLAVODOXIN OXIDOREDUCTASE"/>
    <property type="match status" value="1"/>
</dbReference>
<dbReference type="PANTHER" id="PTHR48084">
    <property type="entry name" value="2-OXOGLUTARATE OXIDOREDUCTASE SUBUNIT KORB-RELATED"/>
    <property type="match status" value="1"/>
</dbReference>
<evidence type="ECO:0000256" key="1">
    <source>
        <dbReference type="ARBA" id="ARBA00023002"/>
    </source>
</evidence>
<organism evidence="5 6">
    <name type="scientific">Handelsmanbacteria sp. (strain RIFCSPLOWO2_12_FULL_64_10)</name>
    <dbReference type="NCBI Taxonomy" id="1817868"/>
    <lineage>
        <taxon>Bacteria</taxon>
        <taxon>Candidatus Handelsmaniibacteriota</taxon>
    </lineage>
</organism>
<reference evidence="5 6" key="1">
    <citation type="journal article" date="2016" name="Nat. Commun.">
        <title>Thousands of microbial genomes shed light on interconnected biogeochemical processes in an aquifer system.</title>
        <authorList>
            <person name="Anantharaman K."/>
            <person name="Brown C.T."/>
            <person name="Hug L.A."/>
            <person name="Sharon I."/>
            <person name="Castelle C.J."/>
            <person name="Probst A.J."/>
            <person name="Thomas B.C."/>
            <person name="Singh A."/>
            <person name="Wilkins M.J."/>
            <person name="Karaoz U."/>
            <person name="Brodie E.L."/>
            <person name="Williams K.H."/>
            <person name="Hubbard S.S."/>
            <person name="Banfield J.F."/>
        </authorList>
    </citation>
    <scope>NUCLEOTIDE SEQUENCE [LARGE SCALE GENOMIC DNA]</scope>
    <source>
        <strain evidence="6">RIFCSPLOWO2_12_FULL_64_10</strain>
    </source>
</reference>
<protein>
    <recommendedName>
        <fullName evidence="7">4Fe-4S ferredoxin-type domain-containing protein</fullName>
    </recommendedName>
</protein>
<feature type="domain" description="DUF6537" evidence="4">
    <location>
        <begin position="971"/>
        <end position="1162"/>
    </location>
</feature>
<comment type="caution">
    <text evidence="5">The sequence shown here is derived from an EMBL/GenBank/DDBJ whole genome shotgun (WGS) entry which is preliminary data.</text>
</comment>
<dbReference type="InterPro" id="IPR011766">
    <property type="entry name" value="TPP_enzyme_TPP-bd"/>
</dbReference>
<accession>A0A1F6C951</accession>
<evidence type="ECO:0000259" key="2">
    <source>
        <dbReference type="Pfam" id="PF01558"/>
    </source>
</evidence>
<evidence type="ECO:0000259" key="3">
    <source>
        <dbReference type="Pfam" id="PF02775"/>
    </source>
</evidence>
<name>A0A1F6C951_HANXR</name>
<evidence type="ECO:0008006" key="7">
    <source>
        <dbReference type="Google" id="ProtNLM"/>
    </source>
</evidence>
<evidence type="ECO:0000313" key="6">
    <source>
        <dbReference type="Proteomes" id="UP000178606"/>
    </source>
</evidence>
<dbReference type="AlphaFoldDB" id="A0A1F6C951"/>
<dbReference type="Gene3D" id="3.40.920.10">
    <property type="entry name" value="Pyruvate-ferredoxin oxidoreductase, PFOR, domain III"/>
    <property type="match status" value="1"/>
</dbReference>
<evidence type="ECO:0000313" key="5">
    <source>
        <dbReference type="EMBL" id="OGG45467.1"/>
    </source>
</evidence>
<dbReference type="InterPro" id="IPR002869">
    <property type="entry name" value="Pyrv_flavodox_OxRed_cen"/>
</dbReference>
<dbReference type="Gene3D" id="3.40.50.970">
    <property type="match status" value="1"/>
</dbReference>